<dbReference type="PANTHER" id="PTHR42107">
    <property type="entry name" value="YALI0D24453P"/>
    <property type="match status" value="1"/>
</dbReference>
<feature type="region of interest" description="Disordered" evidence="1">
    <location>
        <begin position="354"/>
        <end position="383"/>
    </location>
</feature>
<reference evidence="3 4" key="2">
    <citation type="journal article" date="2016" name="Front. Microbiol.">
        <title>Genome and transcriptome sequences reveal the specific parasitism of the nematophagous Purpureocillium lilacinum 36-1.</title>
        <authorList>
            <person name="Xie J."/>
            <person name="Li S."/>
            <person name="Mo C."/>
            <person name="Xiao X."/>
            <person name="Peng D."/>
            <person name="Wang G."/>
            <person name="Xiao Y."/>
        </authorList>
    </citation>
    <scope>NUCLEOTIDE SEQUENCE [LARGE SCALE GENOMIC DNA]</scope>
    <source>
        <strain evidence="3 4">36-1</strain>
    </source>
</reference>
<reference evidence="2 5" key="4">
    <citation type="journal article" date="2024" name="Microbiol. Resour. Announc.">
        <title>Genome annotations for the ascomycete fungi Trichoderma harzianum, Trichoderma aggressivum, and Purpureocillium lilacinum.</title>
        <authorList>
            <person name="Beijen E.P.W."/>
            <person name="Ohm R.A."/>
        </authorList>
    </citation>
    <scope>NUCLEOTIDE SEQUENCE [LARGE SCALE GENOMIC DNA]</scope>
    <source>
        <strain evidence="2 5">CBS 150709</strain>
    </source>
</reference>
<reference evidence="2" key="3">
    <citation type="submission" date="2023-11" db="EMBL/GenBank/DDBJ databases">
        <authorList>
            <person name="Beijen E."/>
            <person name="Ohm R.A."/>
        </authorList>
    </citation>
    <scope>NUCLEOTIDE SEQUENCE</scope>
    <source>
        <strain evidence="2">CBS 150709</strain>
    </source>
</reference>
<evidence type="ECO:0000313" key="2">
    <source>
        <dbReference type="EMBL" id="KAK4091241.1"/>
    </source>
</evidence>
<dbReference type="PANTHER" id="PTHR42107:SF1">
    <property type="entry name" value="WHIM1 DOMAIN-CONTAINING PROTEIN"/>
    <property type="match status" value="1"/>
</dbReference>
<accession>A0A2U3EJ93</accession>
<feature type="region of interest" description="Disordered" evidence="1">
    <location>
        <begin position="562"/>
        <end position="591"/>
    </location>
</feature>
<feature type="compositionally biased region" description="Acidic residues" evidence="1">
    <location>
        <begin position="494"/>
        <end position="534"/>
    </location>
</feature>
<name>A0A2U3EJ93_PURLI</name>
<feature type="compositionally biased region" description="Basic and acidic residues" evidence="1">
    <location>
        <begin position="354"/>
        <end position="374"/>
    </location>
</feature>
<feature type="region of interest" description="Disordered" evidence="1">
    <location>
        <begin position="396"/>
        <end position="536"/>
    </location>
</feature>
<dbReference type="EMBL" id="JAWRVI010000012">
    <property type="protein sequence ID" value="KAK4091241.1"/>
    <property type="molecule type" value="Genomic_DNA"/>
</dbReference>
<reference evidence="3" key="1">
    <citation type="submission" date="2015-05" db="EMBL/GenBank/DDBJ databases">
        <authorList>
            <person name="Wang D.B."/>
            <person name="Wang M."/>
        </authorList>
    </citation>
    <scope>NUCLEOTIDE SEQUENCE</scope>
    <source>
        <strain evidence="3">36-1</strain>
    </source>
</reference>
<comment type="caution">
    <text evidence="3">The sequence shown here is derived from an EMBL/GenBank/DDBJ whole genome shotgun (WGS) entry which is preliminary data.</text>
</comment>
<dbReference type="Proteomes" id="UP001287286">
    <property type="component" value="Unassembled WGS sequence"/>
</dbReference>
<dbReference type="AlphaFoldDB" id="A0A2U3EJ93"/>
<feature type="compositionally biased region" description="Low complexity" evidence="1">
    <location>
        <begin position="413"/>
        <end position="426"/>
    </location>
</feature>
<dbReference type="EMBL" id="LCWV01000003">
    <property type="protein sequence ID" value="PWI74571.1"/>
    <property type="molecule type" value="Genomic_DNA"/>
</dbReference>
<feature type="region of interest" description="Disordered" evidence="1">
    <location>
        <begin position="608"/>
        <end position="631"/>
    </location>
</feature>
<evidence type="ECO:0000256" key="1">
    <source>
        <dbReference type="SAM" id="MobiDB-lite"/>
    </source>
</evidence>
<dbReference type="Proteomes" id="UP000245956">
    <property type="component" value="Unassembled WGS sequence"/>
</dbReference>
<organism evidence="3 4">
    <name type="scientific">Purpureocillium lilacinum</name>
    <name type="common">Paecilomyces lilacinus</name>
    <dbReference type="NCBI Taxonomy" id="33203"/>
    <lineage>
        <taxon>Eukaryota</taxon>
        <taxon>Fungi</taxon>
        <taxon>Dikarya</taxon>
        <taxon>Ascomycota</taxon>
        <taxon>Pezizomycotina</taxon>
        <taxon>Sordariomycetes</taxon>
        <taxon>Hypocreomycetidae</taxon>
        <taxon>Hypocreales</taxon>
        <taxon>Ophiocordycipitaceae</taxon>
        <taxon>Purpureocillium</taxon>
    </lineage>
</organism>
<feature type="region of interest" description="Disordered" evidence="1">
    <location>
        <begin position="1"/>
        <end position="74"/>
    </location>
</feature>
<evidence type="ECO:0008006" key="6">
    <source>
        <dbReference type="Google" id="ProtNLM"/>
    </source>
</evidence>
<evidence type="ECO:0000313" key="4">
    <source>
        <dbReference type="Proteomes" id="UP000245956"/>
    </source>
</evidence>
<evidence type="ECO:0000313" key="5">
    <source>
        <dbReference type="Proteomes" id="UP001287286"/>
    </source>
</evidence>
<sequence>MAAADDDSSDLSSLSSLSPAPSDDEMDAGADAAKPKGRKSGILKFFPKLSEQAPKEPSPPPRKRSPSPPHEYVLADNPDIAVRVGLHFLSSFVCMRRVGRGLSRRPLSATRNLARQRHERVPVADAPLFLQFIVMFRNRFNDAFPKSLAHFGPQELERDIVESIPGDRVEHFLCAVLGLLLNRKQDVKPGHYGRALEDAIAGNRNQWPAAWEDKSPLSGNATFNSMIPTERLTLLRTLILWAMASSDALKALINQSYKQNRHEDDLNQPRAVQPWGSDGDKRRYFLVEGQDDTHFRVYRESNPAGTNRTWWSVAGSIDELKALAEKLDTKDGGPKARKLSHKILQVIPRFEAGEEKRKRREYRQMRKEQFKRPEPGFSLYEGRTRGKRIKYTYSDDEDMYSDSTGYRRSARNTGTTTPAETGPVTTSSGRQIRAPPRLNMVAGDSAPGSVHGDGSEADRDTSAGPSGRPRRSAAAQRGMNSWDEGQSQRPSAGTDDEESEAEFGDDEEDAHVPEESEDEDEFDDDEAMVEDDLDDHPQSLVVKLSVTPPKLRTALAPVGQATAMLPTPEAQDWKSNVSTPRGPAVGMEESPVQDSISVAAGTVKEVTDASPLPAEAERQATPPLSDQRFELQRPNTNGSMAAASLAFRGSPEKPQTQPLPPAVVNMAGQE</sequence>
<gene>
    <name evidence="3" type="ORF">PCL_07885</name>
    <name evidence="2" type="ORF">Purlil1_4255</name>
</gene>
<protein>
    <recommendedName>
        <fullName evidence="6">WHIM1 domain-containing protein</fullName>
    </recommendedName>
</protein>
<evidence type="ECO:0000313" key="3">
    <source>
        <dbReference type="EMBL" id="PWI74571.1"/>
    </source>
</evidence>
<keyword evidence="5" id="KW-1185">Reference proteome</keyword>
<feature type="region of interest" description="Disordered" evidence="1">
    <location>
        <begin position="647"/>
        <end position="670"/>
    </location>
</feature>
<proteinExistence type="predicted"/>
<feature type="compositionally biased region" description="Low complexity" evidence="1">
    <location>
        <begin position="10"/>
        <end position="21"/>
    </location>
</feature>